<feature type="domain" description="Peptidase A1" evidence="14">
    <location>
        <begin position="96"/>
        <end position="420"/>
    </location>
</feature>
<organism evidence="17">
    <name type="scientific">Enterobius vermicularis</name>
    <name type="common">Human pinworm</name>
    <dbReference type="NCBI Taxonomy" id="51028"/>
    <lineage>
        <taxon>Eukaryota</taxon>
        <taxon>Metazoa</taxon>
        <taxon>Ecdysozoa</taxon>
        <taxon>Nematoda</taxon>
        <taxon>Chromadorea</taxon>
        <taxon>Rhabditida</taxon>
        <taxon>Spirurina</taxon>
        <taxon>Oxyuridomorpha</taxon>
        <taxon>Oxyuroidea</taxon>
        <taxon>Oxyuridae</taxon>
        <taxon>Enterobius</taxon>
    </lineage>
</organism>
<evidence type="ECO:0000256" key="9">
    <source>
        <dbReference type="ARBA" id="ARBA00023180"/>
    </source>
</evidence>
<dbReference type="GO" id="GO:0005764">
    <property type="term" value="C:lysosome"/>
    <property type="evidence" value="ECO:0007669"/>
    <property type="project" value="TreeGrafter"/>
</dbReference>
<feature type="signal peptide" evidence="13">
    <location>
        <begin position="1"/>
        <end position="15"/>
    </location>
</feature>
<dbReference type="InterPro" id="IPR001461">
    <property type="entry name" value="Aspartic_peptidase_A1"/>
</dbReference>
<evidence type="ECO:0000256" key="1">
    <source>
        <dbReference type="ARBA" id="ARBA00004613"/>
    </source>
</evidence>
<keyword evidence="8 11" id="KW-1015">Disulfide bond</keyword>
<dbReference type="PROSITE" id="PS00141">
    <property type="entry name" value="ASP_PROTEASE"/>
    <property type="match status" value="1"/>
</dbReference>
<proteinExistence type="inferred from homology"/>
<evidence type="ECO:0000256" key="8">
    <source>
        <dbReference type="ARBA" id="ARBA00023157"/>
    </source>
</evidence>
<keyword evidence="9" id="KW-0325">Glycoprotein</keyword>
<keyword evidence="4 12" id="KW-0645">Protease</keyword>
<dbReference type="AlphaFoldDB" id="A0A0N4VL77"/>
<evidence type="ECO:0000256" key="13">
    <source>
        <dbReference type="SAM" id="SignalP"/>
    </source>
</evidence>
<evidence type="ECO:0000256" key="3">
    <source>
        <dbReference type="ARBA" id="ARBA00022525"/>
    </source>
</evidence>
<accession>A0A0N4VL77</accession>
<keyword evidence="16" id="KW-1185">Reference proteome</keyword>
<feature type="chain" id="PRO_5043123129" evidence="13">
    <location>
        <begin position="16"/>
        <end position="425"/>
    </location>
</feature>
<evidence type="ECO:0000256" key="5">
    <source>
        <dbReference type="ARBA" id="ARBA00022729"/>
    </source>
</evidence>
<dbReference type="Proteomes" id="UP000274131">
    <property type="component" value="Unassembled WGS sequence"/>
</dbReference>
<evidence type="ECO:0000256" key="11">
    <source>
        <dbReference type="PIRSR" id="PIRSR601461-2"/>
    </source>
</evidence>
<keyword evidence="3" id="KW-0964">Secreted</keyword>
<protein>
    <submittedName>
        <fullName evidence="17">Peptidase A1 domain-containing protein</fullName>
    </submittedName>
</protein>
<dbReference type="FunFam" id="2.40.70.10:FF:000008">
    <property type="entry name" value="Cathepsin D"/>
    <property type="match status" value="1"/>
</dbReference>
<dbReference type="Gene3D" id="2.40.70.10">
    <property type="entry name" value="Acid Proteases"/>
    <property type="match status" value="2"/>
</dbReference>
<evidence type="ECO:0000313" key="17">
    <source>
        <dbReference type="WBParaSite" id="EVEC_0001163001-mRNA-1"/>
    </source>
</evidence>
<feature type="active site" evidence="10">
    <location>
        <position position="115"/>
    </location>
</feature>
<dbReference type="InterPro" id="IPR001969">
    <property type="entry name" value="Aspartic_peptidase_AS"/>
</dbReference>
<evidence type="ECO:0000256" key="7">
    <source>
        <dbReference type="ARBA" id="ARBA00022801"/>
    </source>
</evidence>
<evidence type="ECO:0000259" key="14">
    <source>
        <dbReference type="PROSITE" id="PS51767"/>
    </source>
</evidence>
<dbReference type="Pfam" id="PF00026">
    <property type="entry name" value="Asp"/>
    <property type="match status" value="1"/>
</dbReference>
<dbReference type="OrthoDB" id="5790032at2759"/>
<name>A0A0N4VL77_ENTVE</name>
<evidence type="ECO:0000256" key="6">
    <source>
        <dbReference type="ARBA" id="ARBA00022750"/>
    </source>
</evidence>
<dbReference type="EMBL" id="UXUI01011347">
    <property type="protein sequence ID" value="VDD96172.1"/>
    <property type="molecule type" value="Genomic_DNA"/>
</dbReference>
<dbReference type="PANTHER" id="PTHR47966:SF44">
    <property type="entry name" value="PEPTIDASE A1 DOMAIN-CONTAINING PROTEIN"/>
    <property type="match status" value="1"/>
</dbReference>
<dbReference type="PROSITE" id="PS51767">
    <property type="entry name" value="PEPTIDASE_A1"/>
    <property type="match status" value="1"/>
</dbReference>
<dbReference type="InterPro" id="IPR034164">
    <property type="entry name" value="Pepsin-like_dom"/>
</dbReference>
<dbReference type="PRINTS" id="PR00792">
    <property type="entry name" value="PEPSIN"/>
</dbReference>
<keyword evidence="5 13" id="KW-0732">Signal</keyword>
<comment type="subcellular location">
    <subcellularLocation>
        <location evidence="1">Secreted</location>
    </subcellularLocation>
</comment>
<dbReference type="STRING" id="51028.A0A0N4VL77"/>
<comment type="similarity">
    <text evidence="2 12">Belongs to the peptidase A1 family.</text>
</comment>
<evidence type="ECO:0000256" key="12">
    <source>
        <dbReference type="RuleBase" id="RU000454"/>
    </source>
</evidence>
<sequence length="425" mass="46888">MKLLILLGIVACATALVSKIQLTRIESRRVKLMRAGLWRSHLKEKMLLRSVRKFQSKAVGKQEVDFYIILLNSFGLLFLFWKSIDGNVNDYDDLEYVGNITIGSHKNQEFLVVLDTGSSNLWIPDSSCTTTDCKKKHVFDSSKSETYTKDGRTWSVSYGDGSNAKGFLGTDTITFGGVKEQQLAVPKQTFGQATSMSGFSRDVIDGILGLGFTALADDLVVPPFINAVNQKLVDKPLFTVWMAHRNLQMSCFSKGMKEGVKGGVFTYGDYDKENCGAEIATVKLTSATYWQFKMDAIAAGSYSSKKGWDVISDTGTSFIGGPSSIVQGVATALGGEYDWYNQLYLVDCSAKNGNIKLTIGGKVYEIEPVNYVVQVSDTLCAIGIFDFDFGGWGPAWILGDPFIRQYCNMHYVTEEKIGFAVSNQK</sequence>
<keyword evidence="7 12" id="KW-0378">Hydrolase</keyword>
<dbReference type="GO" id="GO:0004190">
    <property type="term" value="F:aspartic-type endopeptidase activity"/>
    <property type="evidence" value="ECO:0007669"/>
    <property type="project" value="UniProtKB-KW"/>
</dbReference>
<dbReference type="GO" id="GO:0006508">
    <property type="term" value="P:proteolysis"/>
    <property type="evidence" value="ECO:0007669"/>
    <property type="project" value="UniProtKB-KW"/>
</dbReference>
<dbReference type="SUPFAM" id="SSF50630">
    <property type="entry name" value="Acid proteases"/>
    <property type="match status" value="1"/>
</dbReference>
<dbReference type="FunFam" id="2.40.70.10:FF:000058">
    <property type="entry name" value="ASpartyl Protease"/>
    <property type="match status" value="1"/>
</dbReference>
<evidence type="ECO:0000256" key="4">
    <source>
        <dbReference type="ARBA" id="ARBA00022670"/>
    </source>
</evidence>
<feature type="disulfide bond" evidence="11">
    <location>
        <begin position="128"/>
        <end position="133"/>
    </location>
</feature>
<keyword evidence="6 12" id="KW-0064">Aspartyl protease</keyword>
<gene>
    <name evidence="15" type="ORF">EVEC_LOCUS10923</name>
</gene>
<dbReference type="InterPro" id="IPR021109">
    <property type="entry name" value="Peptidase_aspartic_dom_sf"/>
</dbReference>
<dbReference type="WBParaSite" id="EVEC_0001163001-mRNA-1">
    <property type="protein sequence ID" value="EVEC_0001163001-mRNA-1"/>
    <property type="gene ID" value="EVEC_0001163001"/>
</dbReference>
<evidence type="ECO:0000256" key="2">
    <source>
        <dbReference type="ARBA" id="ARBA00007447"/>
    </source>
</evidence>
<reference evidence="15 16" key="2">
    <citation type="submission" date="2018-10" db="EMBL/GenBank/DDBJ databases">
        <authorList>
            <consortium name="Pathogen Informatics"/>
        </authorList>
    </citation>
    <scope>NUCLEOTIDE SEQUENCE [LARGE SCALE GENOMIC DNA]</scope>
</reference>
<evidence type="ECO:0000313" key="16">
    <source>
        <dbReference type="Proteomes" id="UP000274131"/>
    </source>
</evidence>
<evidence type="ECO:0000313" key="15">
    <source>
        <dbReference type="EMBL" id="VDD96172.1"/>
    </source>
</evidence>
<evidence type="ECO:0000256" key="10">
    <source>
        <dbReference type="PIRSR" id="PIRSR601461-1"/>
    </source>
</evidence>
<feature type="active site" evidence="10">
    <location>
        <position position="313"/>
    </location>
</feature>
<dbReference type="GO" id="GO:0005576">
    <property type="term" value="C:extracellular region"/>
    <property type="evidence" value="ECO:0007669"/>
    <property type="project" value="UniProtKB-SubCell"/>
</dbReference>
<reference evidence="17" key="1">
    <citation type="submission" date="2017-02" db="UniProtKB">
        <authorList>
            <consortium name="WormBaseParasite"/>
        </authorList>
    </citation>
    <scope>IDENTIFICATION</scope>
</reference>
<dbReference type="PANTHER" id="PTHR47966">
    <property type="entry name" value="BETA-SITE APP-CLEAVING ENZYME, ISOFORM A-RELATED"/>
    <property type="match status" value="1"/>
</dbReference>
<dbReference type="CDD" id="cd05471">
    <property type="entry name" value="pepsin_like"/>
    <property type="match status" value="1"/>
</dbReference>
<dbReference type="InterPro" id="IPR033121">
    <property type="entry name" value="PEPTIDASE_A1"/>
</dbReference>